<sequence>MTSGMNFEPLWTEGPLIATSQDAVCELYRSATEMLRACQHISTTSCTASATGSDSFYLAKALLEHGDRSNMILDKILDTSDRQNMPVLDLMKNLIIRWYLCTLPALARAKRARVTDVLGVVEGQSEDESANSRLKTLGIWSLLFCSKARTEKQGICDGQASAAEGAVALIHLVYAMQYELIADEPMISNAILCIGEDAVSLYLKLMRRIHSKARKPRQERPGSVFGASNKYVRMSRDGRSLKVQDGQGHWTVAPSWHPCRTIPGSSWNKFLRNAWAPRFGSNAQQHRLCYNVPDSALTLSDTFVNYYHDLQSRFDQAGRSRVLLSSNASARQFTVLSESTGCRYQPLEYTEEAATGLLGLVPEYILLEPFLTYPEVDSAGHATLPFLSACIRAIRFEDEPEGRDDDFFVLSFTK</sequence>
<keyword evidence="2" id="KW-1185">Reference proteome</keyword>
<organism evidence="1 2">
    <name type="scientific">[Torrubiella] hemipterigena</name>
    <dbReference type="NCBI Taxonomy" id="1531966"/>
    <lineage>
        <taxon>Eukaryota</taxon>
        <taxon>Fungi</taxon>
        <taxon>Dikarya</taxon>
        <taxon>Ascomycota</taxon>
        <taxon>Pezizomycotina</taxon>
        <taxon>Sordariomycetes</taxon>
        <taxon>Hypocreomycetidae</taxon>
        <taxon>Hypocreales</taxon>
        <taxon>Clavicipitaceae</taxon>
        <taxon>Clavicipitaceae incertae sedis</taxon>
        <taxon>'Torrubiella' clade</taxon>
    </lineage>
</organism>
<dbReference type="InterPro" id="IPR031472">
    <property type="entry name" value="MAT1-1-2/MatA-2/Smr1"/>
</dbReference>
<dbReference type="EMBL" id="CDHN01000010">
    <property type="protein sequence ID" value="CEJ95233.1"/>
    <property type="molecule type" value="Genomic_DNA"/>
</dbReference>
<dbReference type="OrthoDB" id="5148912at2759"/>
<evidence type="ECO:0000313" key="1">
    <source>
        <dbReference type="EMBL" id="CEJ95233.1"/>
    </source>
</evidence>
<proteinExistence type="predicted"/>
<reference evidence="1 2" key="1">
    <citation type="journal article" date="2015" name="Genome Announc.">
        <title>Draft Genome Sequence and Gene Annotation of the Entomopathogenic Fungus Verticillium hemipterigenum.</title>
        <authorList>
            <person name="Horn F."/>
            <person name="Habel A."/>
            <person name="Scharf D.H."/>
            <person name="Dworschak J."/>
            <person name="Brakhage A.A."/>
            <person name="Guthke R."/>
            <person name="Hertweck C."/>
            <person name="Linde J."/>
        </authorList>
    </citation>
    <scope>NUCLEOTIDE SEQUENCE [LARGE SCALE GENOMIC DNA]</scope>
</reference>
<protein>
    <submittedName>
        <fullName evidence="1">Uncharacterized protein</fullName>
    </submittedName>
</protein>
<accession>A0A0A1TSQ7</accession>
<dbReference type="Proteomes" id="UP000039046">
    <property type="component" value="Unassembled WGS sequence"/>
</dbReference>
<dbReference type="Pfam" id="PF17043">
    <property type="entry name" value="MAT1-1-2"/>
    <property type="match status" value="1"/>
</dbReference>
<dbReference type="AlphaFoldDB" id="A0A0A1TSQ7"/>
<dbReference type="HOGENOM" id="CLU_052077_0_0_1"/>
<evidence type="ECO:0000313" key="2">
    <source>
        <dbReference type="Proteomes" id="UP000039046"/>
    </source>
</evidence>
<gene>
    <name evidence="1" type="ORF">VHEMI10726</name>
</gene>
<name>A0A0A1TSQ7_9HYPO</name>